<name>A0AAD6MEW7_9ROSI</name>
<dbReference type="AlphaFoldDB" id="A0AAD6MEW7"/>
<sequence>MCMDLGAAAFCSFEGELESTSRLFRDAMVVAGASPPRPFPTYVRGLADFVTRHKLKGFQLTTIGPRIGFVDAI</sequence>
<gene>
    <name evidence="1" type="ORF">NC653_025985</name>
</gene>
<protein>
    <submittedName>
        <fullName evidence="1">Uncharacterized protein</fullName>
    </submittedName>
</protein>
<evidence type="ECO:0000313" key="2">
    <source>
        <dbReference type="Proteomes" id="UP001164929"/>
    </source>
</evidence>
<keyword evidence="2" id="KW-1185">Reference proteome</keyword>
<organism evidence="1 2">
    <name type="scientific">Populus alba x Populus x berolinensis</name>
    <dbReference type="NCBI Taxonomy" id="444605"/>
    <lineage>
        <taxon>Eukaryota</taxon>
        <taxon>Viridiplantae</taxon>
        <taxon>Streptophyta</taxon>
        <taxon>Embryophyta</taxon>
        <taxon>Tracheophyta</taxon>
        <taxon>Spermatophyta</taxon>
        <taxon>Magnoliopsida</taxon>
        <taxon>eudicotyledons</taxon>
        <taxon>Gunneridae</taxon>
        <taxon>Pentapetalae</taxon>
        <taxon>rosids</taxon>
        <taxon>fabids</taxon>
        <taxon>Malpighiales</taxon>
        <taxon>Salicaceae</taxon>
        <taxon>Saliceae</taxon>
        <taxon>Populus</taxon>
    </lineage>
</organism>
<dbReference type="Proteomes" id="UP001164929">
    <property type="component" value="Chromosome 10"/>
</dbReference>
<evidence type="ECO:0000313" key="1">
    <source>
        <dbReference type="EMBL" id="KAJ6983027.1"/>
    </source>
</evidence>
<dbReference type="EMBL" id="JAQIZT010000010">
    <property type="protein sequence ID" value="KAJ6983027.1"/>
    <property type="molecule type" value="Genomic_DNA"/>
</dbReference>
<reference evidence="1" key="1">
    <citation type="journal article" date="2023" name="Mol. Ecol. Resour.">
        <title>Chromosome-level genome assembly of a triploid poplar Populus alba 'Berolinensis'.</title>
        <authorList>
            <person name="Chen S."/>
            <person name="Yu Y."/>
            <person name="Wang X."/>
            <person name="Wang S."/>
            <person name="Zhang T."/>
            <person name="Zhou Y."/>
            <person name="He R."/>
            <person name="Meng N."/>
            <person name="Wang Y."/>
            <person name="Liu W."/>
            <person name="Liu Z."/>
            <person name="Liu J."/>
            <person name="Guo Q."/>
            <person name="Huang H."/>
            <person name="Sederoff R.R."/>
            <person name="Wang G."/>
            <person name="Qu G."/>
            <person name="Chen S."/>
        </authorList>
    </citation>
    <scope>NUCLEOTIDE SEQUENCE</scope>
    <source>
        <strain evidence="1">SC-2020</strain>
    </source>
</reference>
<comment type="caution">
    <text evidence="1">The sequence shown here is derived from an EMBL/GenBank/DDBJ whole genome shotgun (WGS) entry which is preliminary data.</text>
</comment>
<proteinExistence type="predicted"/>
<accession>A0AAD6MEW7</accession>